<evidence type="ECO:0000256" key="1">
    <source>
        <dbReference type="SAM" id="Phobius"/>
    </source>
</evidence>
<feature type="transmembrane region" description="Helical" evidence="1">
    <location>
        <begin position="6"/>
        <end position="32"/>
    </location>
</feature>
<dbReference type="RefSeq" id="WP_338291625.1">
    <property type="nucleotide sequence ID" value="NZ_AP027272.1"/>
</dbReference>
<reference evidence="2" key="1">
    <citation type="submission" date="2023-01" db="EMBL/GenBank/DDBJ databases">
        <title>Complete genome sequence of Planctobacterium marinum strain Dej080120_11.</title>
        <authorList>
            <person name="Ueki S."/>
            <person name="Maruyama F."/>
        </authorList>
    </citation>
    <scope>NUCLEOTIDE SEQUENCE</scope>
    <source>
        <strain evidence="2">Dej080120_11</strain>
    </source>
</reference>
<protein>
    <recommendedName>
        <fullName evidence="4">DUF2834 domain-containing protein</fullName>
    </recommendedName>
</protein>
<gene>
    <name evidence="2" type="ORF">MACH26_11610</name>
</gene>
<dbReference type="Proteomes" id="UP001333710">
    <property type="component" value="Chromosome"/>
</dbReference>
<keyword evidence="1" id="KW-0812">Transmembrane</keyword>
<keyword evidence="3" id="KW-1185">Reference proteome</keyword>
<feature type="transmembrane region" description="Helical" evidence="1">
    <location>
        <begin position="44"/>
        <end position="61"/>
    </location>
</feature>
<dbReference type="AlphaFoldDB" id="A0AA48I496"/>
<dbReference type="KEGG" id="pmaw:MACH26_11610"/>
<sequence>MNMRIILLGMILAAFTGFSLWVLLDVGYFGIWAAGFESAGTMQILFDLVISCLVFSCWMLADAKARKVNPWPWLLAILATGSIAILVYLLVREIQKSKPTRMA</sequence>
<accession>A0AA48I496</accession>
<keyword evidence="1" id="KW-0472">Membrane</keyword>
<name>A0AA48I496_9ALTE</name>
<evidence type="ECO:0008006" key="4">
    <source>
        <dbReference type="Google" id="ProtNLM"/>
    </source>
</evidence>
<feature type="transmembrane region" description="Helical" evidence="1">
    <location>
        <begin position="73"/>
        <end position="91"/>
    </location>
</feature>
<dbReference type="EMBL" id="AP027272">
    <property type="protein sequence ID" value="BDX05640.1"/>
    <property type="molecule type" value="Genomic_DNA"/>
</dbReference>
<evidence type="ECO:0000313" key="3">
    <source>
        <dbReference type="Proteomes" id="UP001333710"/>
    </source>
</evidence>
<evidence type="ECO:0000313" key="2">
    <source>
        <dbReference type="EMBL" id="BDX05640.1"/>
    </source>
</evidence>
<proteinExistence type="predicted"/>
<organism evidence="2 3">
    <name type="scientific">Planctobacterium marinum</name>
    <dbReference type="NCBI Taxonomy" id="1631968"/>
    <lineage>
        <taxon>Bacteria</taxon>
        <taxon>Pseudomonadati</taxon>
        <taxon>Pseudomonadota</taxon>
        <taxon>Gammaproteobacteria</taxon>
        <taxon>Alteromonadales</taxon>
        <taxon>Alteromonadaceae</taxon>
        <taxon>Planctobacterium</taxon>
    </lineage>
</organism>
<keyword evidence="1" id="KW-1133">Transmembrane helix</keyword>